<accession>A0A9Q1IC38</accession>
<dbReference type="Gene3D" id="1.25.40.180">
    <property type="match status" value="1"/>
</dbReference>
<dbReference type="InterPro" id="IPR016024">
    <property type="entry name" value="ARM-type_fold"/>
</dbReference>
<sequence length="342" mass="38103">MEEESLHMKVELEAKVIAYRRRTVGAMKVLGELFKLNMVRDVVILGCVGTYLNTQSEEALECLFCLITTTGAVLDCKNVKEGKTTSRVRFMLQDVMDLRQNNWVPRRYEQGPKIISQVHEEAELEIQLGNMQLLSKMDQSTISTELAQVEQDQSTISTEPAQAVRDQSIELAQAEQDQSTISTELTQMEQDQSIELTQAERDQSIELTQEEQDQSTISTELAQAEQDQSIELAQAGQVQSSISTELAQAEQDQSIELTQAEQDQSAISTELAQTEPAVEEDRGQEDAVSATCTTMDASQSCQIPIVQGTETLKVISSVSFSQDVKLHVVKNAWRPSIRQAKV</sequence>
<dbReference type="GO" id="GO:0003729">
    <property type="term" value="F:mRNA binding"/>
    <property type="evidence" value="ECO:0007669"/>
    <property type="project" value="TreeGrafter"/>
</dbReference>
<dbReference type="PANTHER" id="PTHR23253:SF78">
    <property type="entry name" value="EUKARYOTIC TRANSLATION INITIATION FACTOR 4G1, ISOFORM B-RELATED"/>
    <property type="match status" value="1"/>
</dbReference>
<keyword evidence="1" id="KW-0175">Coiled coil</keyword>
<dbReference type="GO" id="GO:0003743">
    <property type="term" value="F:translation initiation factor activity"/>
    <property type="evidence" value="ECO:0007669"/>
    <property type="project" value="TreeGrafter"/>
</dbReference>
<dbReference type="OrthoDB" id="10071175at2759"/>
<feature type="domain" description="MIF4G" evidence="2">
    <location>
        <begin position="11"/>
        <end position="102"/>
    </location>
</feature>
<proteinExistence type="predicted"/>
<reference evidence="3" key="1">
    <citation type="journal article" date="2023" name="Science">
        <title>Genome structures resolve the early diversification of teleost fishes.</title>
        <authorList>
            <person name="Parey E."/>
            <person name="Louis A."/>
            <person name="Montfort J."/>
            <person name="Bouchez O."/>
            <person name="Roques C."/>
            <person name="Iampietro C."/>
            <person name="Lluch J."/>
            <person name="Castinel A."/>
            <person name="Donnadieu C."/>
            <person name="Desvignes T."/>
            <person name="Floi Bucao C."/>
            <person name="Jouanno E."/>
            <person name="Wen M."/>
            <person name="Mejri S."/>
            <person name="Dirks R."/>
            <person name="Jansen H."/>
            <person name="Henkel C."/>
            <person name="Chen W.J."/>
            <person name="Zahm M."/>
            <person name="Cabau C."/>
            <person name="Klopp C."/>
            <person name="Thompson A.W."/>
            <person name="Robinson-Rechavi M."/>
            <person name="Braasch I."/>
            <person name="Lecointre G."/>
            <person name="Bobe J."/>
            <person name="Postlethwait J.H."/>
            <person name="Berthelot C."/>
            <person name="Roest Crollius H."/>
            <person name="Guiguen Y."/>
        </authorList>
    </citation>
    <scope>NUCLEOTIDE SEQUENCE</scope>
    <source>
        <strain evidence="3">WJC10195</strain>
    </source>
</reference>
<gene>
    <name evidence="3" type="ORF">SKAU_G00398110</name>
</gene>
<dbReference type="InterPro" id="IPR003890">
    <property type="entry name" value="MIF4G-like_typ-3"/>
</dbReference>
<dbReference type="EMBL" id="JAINUF010000021">
    <property type="protein sequence ID" value="KAJ8334172.1"/>
    <property type="molecule type" value="Genomic_DNA"/>
</dbReference>
<dbReference type="Pfam" id="PF02854">
    <property type="entry name" value="MIF4G"/>
    <property type="match status" value="1"/>
</dbReference>
<dbReference type="PANTHER" id="PTHR23253">
    <property type="entry name" value="EUKARYOTIC TRANSLATION INITIATION FACTOR 4 GAMMA"/>
    <property type="match status" value="1"/>
</dbReference>
<name>A0A9Q1IC38_SYNKA</name>
<evidence type="ECO:0000256" key="1">
    <source>
        <dbReference type="SAM" id="Coils"/>
    </source>
</evidence>
<dbReference type="GO" id="GO:0016281">
    <property type="term" value="C:eukaryotic translation initiation factor 4F complex"/>
    <property type="evidence" value="ECO:0007669"/>
    <property type="project" value="TreeGrafter"/>
</dbReference>
<dbReference type="SUPFAM" id="SSF48371">
    <property type="entry name" value="ARM repeat"/>
    <property type="match status" value="1"/>
</dbReference>
<protein>
    <recommendedName>
        <fullName evidence="2">MIF4G domain-containing protein</fullName>
    </recommendedName>
</protein>
<evidence type="ECO:0000313" key="4">
    <source>
        <dbReference type="Proteomes" id="UP001152622"/>
    </source>
</evidence>
<organism evidence="3 4">
    <name type="scientific">Synaphobranchus kaupii</name>
    <name type="common">Kaup's arrowtooth eel</name>
    <dbReference type="NCBI Taxonomy" id="118154"/>
    <lineage>
        <taxon>Eukaryota</taxon>
        <taxon>Metazoa</taxon>
        <taxon>Chordata</taxon>
        <taxon>Craniata</taxon>
        <taxon>Vertebrata</taxon>
        <taxon>Euteleostomi</taxon>
        <taxon>Actinopterygii</taxon>
        <taxon>Neopterygii</taxon>
        <taxon>Teleostei</taxon>
        <taxon>Anguilliformes</taxon>
        <taxon>Synaphobranchidae</taxon>
        <taxon>Synaphobranchus</taxon>
    </lineage>
</organism>
<keyword evidence="4" id="KW-1185">Reference proteome</keyword>
<dbReference type="Proteomes" id="UP001152622">
    <property type="component" value="Chromosome 21"/>
</dbReference>
<feature type="coiled-coil region" evidence="1">
    <location>
        <begin position="171"/>
        <end position="227"/>
    </location>
</feature>
<comment type="caution">
    <text evidence="3">The sequence shown here is derived from an EMBL/GenBank/DDBJ whole genome shotgun (WGS) entry which is preliminary data.</text>
</comment>
<evidence type="ECO:0000259" key="2">
    <source>
        <dbReference type="Pfam" id="PF02854"/>
    </source>
</evidence>
<evidence type="ECO:0000313" key="3">
    <source>
        <dbReference type="EMBL" id="KAJ8334172.1"/>
    </source>
</evidence>
<dbReference type="AlphaFoldDB" id="A0A9Q1IC38"/>